<dbReference type="Pfam" id="PF00140">
    <property type="entry name" value="Sigma70_r1_2"/>
    <property type="match status" value="1"/>
</dbReference>
<dbReference type="InterPro" id="IPR007624">
    <property type="entry name" value="RNA_pol_sigma70_r3"/>
</dbReference>
<dbReference type="Proteomes" id="UP001629536">
    <property type="component" value="Unassembled WGS sequence"/>
</dbReference>
<feature type="region of interest" description="Disordered" evidence="8">
    <location>
        <begin position="67"/>
        <end position="98"/>
    </location>
</feature>
<evidence type="ECO:0000256" key="1">
    <source>
        <dbReference type="ARBA" id="ARBA00022490"/>
    </source>
</evidence>
<protein>
    <recommendedName>
        <fullName evidence="6">RNA polymerase sigma factor SigA</fullName>
    </recommendedName>
</protein>
<evidence type="ECO:0000259" key="9">
    <source>
        <dbReference type="PROSITE" id="PS00715"/>
    </source>
</evidence>
<feature type="short sequence motif" description="Interaction with polymerase core subunit RpoC" evidence="6">
    <location>
        <begin position="463"/>
        <end position="466"/>
    </location>
</feature>
<evidence type="ECO:0000256" key="7">
    <source>
        <dbReference type="SAM" id="Coils"/>
    </source>
</evidence>
<dbReference type="Pfam" id="PF04539">
    <property type="entry name" value="Sigma70_r3"/>
    <property type="match status" value="1"/>
</dbReference>
<dbReference type="RefSeq" id="WP_408104748.1">
    <property type="nucleotide sequence ID" value="NZ_JBFNFH010000018.1"/>
</dbReference>
<dbReference type="NCBIfam" id="TIGR02937">
    <property type="entry name" value="sigma70-ECF"/>
    <property type="match status" value="1"/>
</dbReference>
<dbReference type="Gene3D" id="1.10.601.10">
    <property type="entry name" value="RNA Polymerase Primary Sigma Factor"/>
    <property type="match status" value="1"/>
</dbReference>
<dbReference type="InterPro" id="IPR050239">
    <property type="entry name" value="Sigma-70_RNA_pol_init_factors"/>
</dbReference>
<dbReference type="CDD" id="cd06171">
    <property type="entry name" value="Sigma70_r4"/>
    <property type="match status" value="1"/>
</dbReference>
<evidence type="ECO:0000256" key="2">
    <source>
        <dbReference type="ARBA" id="ARBA00023015"/>
    </source>
</evidence>
<organism evidence="11 12">
    <name type="scientific">Helcococcus bovis</name>
    <dbReference type="NCBI Taxonomy" id="3153252"/>
    <lineage>
        <taxon>Bacteria</taxon>
        <taxon>Bacillati</taxon>
        <taxon>Bacillota</taxon>
        <taxon>Tissierellia</taxon>
        <taxon>Tissierellales</taxon>
        <taxon>Peptoniphilaceae</taxon>
        <taxon>Helcococcus</taxon>
    </lineage>
</organism>
<feature type="domain" description="RNA polymerase sigma-70" evidence="10">
    <location>
        <begin position="632"/>
        <end position="658"/>
    </location>
</feature>
<dbReference type="EMBL" id="JBFNFH010000018">
    <property type="protein sequence ID" value="MFM1525440.1"/>
    <property type="molecule type" value="Genomic_DNA"/>
</dbReference>
<evidence type="ECO:0000256" key="6">
    <source>
        <dbReference type="HAMAP-Rule" id="MF_00963"/>
    </source>
</evidence>
<evidence type="ECO:0000313" key="11">
    <source>
        <dbReference type="EMBL" id="MFM1525440.1"/>
    </source>
</evidence>
<accession>A0ABW9F7M1</accession>
<evidence type="ECO:0000259" key="10">
    <source>
        <dbReference type="PROSITE" id="PS00716"/>
    </source>
</evidence>
<feature type="compositionally biased region" description="Acidic residues" evidence="8">
    <location>
        <begin position="72"/>
        <end position="98"/>
    </location>
</feature>
<dbReference type="InterPro" id="IPR000943">
    <property type="entry name" value="RNA_pol_sigma70"/>
</dbReference>
<proteinExistence type="inferred from homology"/>
<dbReference type="InterPro" id="IPR036388">
    <property type="entry name" value="WH-like_DNA-bd_sf"/>
</dbReference>
<keyword evidence="5 6" id="KW-0804">Transcription</keyword>
<dbReference type="Pfam" id="PF04545">
    <property type="entry name" value="Sigma70_r4"/>
    <property type="match status" value="1"/>
</dbReference>
<keyword evidence="3 6" id="KW-0731">Sigma factor</keyword>
<keyword evidence="12" id="KW-1185">Reference proteome</keyword>
<feature type="domain" description="RNA polymerase sigma-70" evidence="9">
    <location>
        <begin position="463"/>
        <end position="476"/>
    </location>
</feature>
<feature type="DNA-binding region" description="H-T-H motif" evidence="6">
    <location>
        <begin position="633"/>
        <end position="652"/>
    </location>
</feature>
<dbReference type="InterPro" id="IPR007630">
    <property type="entry name" value="RNA_pol_sigma70_r4"/>
</dbReference>
<dbReference type="Gene3D" id="1.10.10.10">
    <property type="entry name" value="Winged helix-like DNA-binding domain superfamily/Winged helix DNA-binding domain"/>
    <property type="match status" value="2"/>
</dbReference>
<dbReference type="PRINTS" id="PR00046">
    <property type="entry name" value="SIGMA70FCT"/>
</dbReference>
<evidence type="ECO:0000256" key="5">
    <source>
        <dbReference type="ARBA" id="ARBA00023163"/>
    </source>
</evidence>
<dbReference type="PANTHER" id="PTHR30603:SF60">
    <property type="entry name" value="RNA POLYMERASE SIGMA FACTOR RPOD"/>
    <property type="match status" value="1"/>
</dbReference>
<sequence length="674" mass="78361">MKDKDIEMENLRLSILEEAKSLAEEKNDTILISQLESIDGYSNLEYDDIEILKKELSDMDIDLLKDGFVEPEHDDEDVDYDSIEDETPDYDDDSEEDEDISEIKGAFVDDPVKMYLKEIGKLNLLSKKEEITLSRQMEEGEIAYKAIENQPYTIDEEVELSKKQAYFDLAKKIIFGNSNLEEGKKIDNKTINELNFIYMMRQFTNCTDSETEHEKEGLNLLKYLNDLVVTRLDKSIISDDQMNDISTAIEMIKSIIFDLILPEGVDLELDGKKTSSYRKNCEYTYKNKNAIIKLAKKINDKTDTEYHFFNEFNGLDVELITESEKLSMETKYEILKYYVYSDLIVRERHEKDNRGVMFFEEENYNKLDIGLEKILNRINGRCKDNSKCILSVDEYDTLKEIYERGKLNEKMIQRSGLDEADIKYLKKRYRVGKYAKGKLAETNLRLVVSIAKRYVGRGMSFLDLIQEGNLGLMKAVEKFDYKRGFKFSTYATWWIRQAITRAIADQARTIRIPVHMVETINKLVRVQRQLVQELGRTPTNEEIAKEMGLDVEKVREVRKISQEPVSLEAPIGEEDDSHLGDFIEDEKALAPDEAANQKMLKEQLEEILSTLSDREKRVIELRFGLVDGVPKTLEDVGKEFDVTRERIRQIEAKAIRKLKRPGKGDKIKDFLEGF</sequence>
<keyword evidence="2 6" id="KW-0805">Transcription regulation</keyword>
<comment type="caution">
    <text evidence="11">The sequence shown here is derived from an EMBL/GenBank/DDBJ whole genome shotgun (WGS) entry which is preliminary data.</text>
</comment>
<dbReference type="PANTHER" id="PTHR30603">
    <property type="entry name" value="RNA POLYMERASE SIGMA FACTOR RPO"/>
    <property type="match status" value="1"/>
</dbReference>
<name>A0ABW9F7M1_9FIRM</name>
<reference evidence="11 12" key="1">
    <citation type="journal article" date="2024" name="Front. Microbiol.">
        <title>Pangenomic and biochemical analyses of Helcococcus ovis reveal widespread tetracycline resistance and a novel bacterial species, Helcococcus bovis.</title>
        <authorList>
            <person name="Cunha F."/>
            <person name="Zhai Y."/>
            <person name="Casaro S."/>
            <person name="Jones K.L."/>
            <person name="Hernandez M."/>
            <person name="Bisinotto R.S."/>
            <person name="Kariyawasam S."/>
            <person name="Brown M.B."/>
            <person name="Phillips A."/>
            <person name="Jeong K.C."/>
            <person name="Galvao K.N."/>
        </authorList>
    </citation>
    <scope>NUCLEOTIDE SEQUENCE [LARGE SCALE GENOMIC DNA]</scope>
    <source>
        <strain evidence="11 12">KG197</strain>
    </source>
</reference>
<dbReference type="SUPFAM" id="SSF88659">
    <property type="entry name" value="Sigma3 and sigma4 domains of RNA polymerase sigma factors"/>
    <property type="match status" value="2"/>
</dbReference>
<keyword evidence="1 6" id="KW-0963">Cytoplasm</keyword>
<feature type="region of interest" description="Sigma-70 factor domain-3" evidence="6">
    <location>
        <begin position="518"/>
        <end position="594"/>
    </location>
</feature>
<dbReference type="InterPro" id="IPR028630">
    <property type="entry name" value="Sigma70_RpoD"/>
</dbReference>
<feature type="coiled-coil region" evidence="7">
    <location>
        <begin position="594"/>
        <end position="653"/>
    </location>
</feature>
<keyword evidence="4 6" id="KW-0238">DNA-binding</keyword>
<gene>
    <name evidence="11" type="primary">rpoD</name>
    <name evidence="6" type="synonym">sigA</name>
    <name evidence="11" type="ORF">ABGF40_07110</name>
</gene>
<dbReference type="InterPro" id="IPR012760">
    <property type="entry name" value="RNA_pol_sigma_RpoD_C"/>
</dbReference>
<evidence type="ECO:0000256" key="4">
    <source>
        <dbReference type="ARBA" id="ARBA00023125"/>
    </source>
</evidence>
<evidence type="ECO:0000313" key="12">
    <source>
        <dbReference type="Proteomes" id="UP001629536"/>
    </source>
</evidence>
<dbReference type="HAMAP" id="MF_00963">
    <property type="entry name" value="Sigma70_RpoD_SigA"/>
    <property type="match status" value="1"/>
</dbReference>
<dbReference type="InterPro" id="IPR007627">
    <property type="entry name" value="RNA_pol_sigma70_r2"/>
</dbReference>
<comment type="subunit">
    <text evidence="6">Interacts transiently with the RNA polymerase catalytic core.</text>
</comment>
<dbReference type="InterPro" id="IPR014284">
    <property type="entry name" value="RNA_pol_sigma-70_dom"/>
</dbReference>
<dbReference type="PROSITE" id="PS00716">
    <property type="entry name" value="SIGMA70_2"/>
    <property type="match status" value="1"/>
</dbReference>
<dbReference type="InterPro" id="IPR009042">
    <property type="entry name" value="RNA_pol_sigma70_r1_2"/>
</dbReference>
<feature type="region of interest" description="Sigma-70 factor domain-2" evidence="6">
    <location>
        <begin position="439"/>
        <end position="509"/>
    </location>
</feature>
<evidence type="ECO:0000256" key="3">
    <source>
        <dbReference type="ARBA" id="ARBA00023082"/>
    </source>
</evidence>
<dbReference type="NCBIfam" id="TIGR02393">
    <property type="entry name" value="RpoD_Cterm"/>
    <property type="match status" value="1"/>
</dbReference>
<keyword evidence="7" id="KW-0175">Coiled coil</keyword>
<comment type="function">
    <text evidence="6">Sigma factors are initiation factors that promote the attachment of RNA polymerase to specific initiation sites and are then released. This sigma factor is the primary sigma factor during exponential growth.</text>
</comment>
<comment type="subcellular location">
    <subcellularLocation>
        <location evidence="6">Cytoplasm</location>
    </subcellularLocation>
</comment>
<dbReference type="InterPro" id="IPR013324">
    <property type="entry name" value="RNA_pol_sigma_r3/r4-like"/>
</dbReference>
<evidence type="ECO:0000256" key="8">
    <source>
        <dbReference type="SAM" id="MobiDB-lite"/>
    </source>
</evidence>
<dbReference type="SUPFAM" id="SSF88946">
    <property type="entry name" value="Sigma2 domain of RNA polymerase sigma factors"/>
    <property type="match status" value="1"/>
</dbReference>
<dbReference type="InterPro" id="IPR013325">
    <property type="entry name" value="RNA_pol_sigma_r2"/>
</dbReference>
<dbReference type="Pfam" id="PF04542">
    <property type="entry name" value="Sigma70_r2"/>
    <property type="match status" value="1"/>
</dbReference>
<comment type="similarity">
    <text evidence="6">Belongs to the sigma-70 factor family. RpoD/SigA subfamily.</text>
</comment>
<dbReference type="PROSITE" id="PS00715">
    <property type="entry name" value="SIGMA70_1"/>
    <property type="match status" value="1"/>
</dbReference>
<dbReference type="Gene3D" id="1.20.120.1810">
    <property type="match status" value="1"/>
</dbReference>
<feature type="region of interest" description="Sigma-70 factor domain-4" evidence="6">
    <location>
        <begin position="607"/>
        <end position="660"/>
    </location>
</feature>